<feature type="region of interest" description="Disordered" evidence="2">
    <location>
        <begin position="1080"/>
        <end position="1104"/>
    </location>
</feature>
<keyword evidence="7" id="KW-1185">Reference proteome</keyword>
<feature type="domain" description="Integrase catalytic" evidence="4">
    <location>
        <begin position="1607"/>
        <end position="1775"/>
    </location>
</feature>
<evidence type="ECO:0000313" key="5">
    <source>
        <dbReference type="EMBL" id="CAI3978967.1"/>
    </source>
</evidence>
<dbReference type="Gene3D" id="3.30.420.10">
    <property type="entry name" value="Ribonuclease H-like superfamily/Ribonuclease H"/>
    <property type="match status" value="2"/>
</dbReference>
<dbReference type="InterPro" id="IPR001878">
    <property type="entry name" value="Znf_CCHC"/>
</dbReference>
<feature type="region of interest" description="Disordered" evidence="2">
    <location>
        <begin position="1934"/>
        <end position="2044"/>
    </location>
</feature>
<dbReference type="OrthoDB" id="419299at2759"/>
<dbReference type="PROSITE" id="PS50994">
    <property type="entry name" value="INTEGRASE"/>
    <property type="match status" value="1"/>
</dbReference>
<evidence type="ECO:0000256" key="1">
    <source>
        <dbReference type="PROSITE-ProRule" id="PRU00047"/>
    </source>
</evidence>
<evidence type="ECO:0000259" key="4">
    <source>
        <dbReference type="PROSITE" id="PS50994"/>
    </source>
</evidence>
<dbReference type="SUPFAM" id="SSF57756">
    <property type="entry name" value="Retrovirus zinc finger-like domains"/>
    <property type="match status" value="1"/>
</dbReference>
<feature type="region of interest" description="Disordered" evidence="2">
    <location>
        <begin position="320"/>
        <end position="384"/>
    </location>
</feature>
<comment type="caution">
    <text evidence="5">The sequence shown here is derived from an EMBL/GenBank/DDBJ whole genome shotgun (WGS) entry which is preliminary data.</text>
</comment>
<evidence type="ECO:0000313" key="6">
    <source>
        <dbReference type="EMBL" id="CAL4766279.1"/>
    </source>
</evidence>
<organism evidence="5">
    <name type="scientific">Cladocopium goreaui</name>
    <dbReference type="NCBI Taxonomy" id="2562237"/>
    <lineage>
        <taxon>Eukaryota</taxon>
        <taxon>Sar</taxon>
        <taxon>Alveolata</taxon>
        <taxon>Dinophyceae</taxon>
        <taxon>Suessiales</taxon>
        <taxon>Symbiodiniaceae</taxon>
        <taxon>Cladocopium</taxon>
    </lineage>
</organism>
<proteinExistence type="predicted"/>
<protein>
    <submittedName>
        <fullName evidence="6">Retrovirus-related Pol polyprotein from transposon RE1 (Retro element 1) (AtRE1)</fullName>
    </submittedName>
</protein>
<reference evidence="6 7" key="2">
    <citation type="submission" date="2024-05" db="EMBL/GenBank/DDBJ databases">
        <authorList>
            <person name="Chen Y."/>
            <person name="Shah S."/>
            <person name="Dougan E. K."/>
            <person name="Thang M."/>
            <person name="Chan C."/>
        </authorList>
    </citation>
    <scope>NUCLEOTIDE SEQUENCE [LARGE SCALE GENOMIC DNA]</scope>
</reference>
<keyword evidence="1" id="KW-0479">Metal-binding</keyword>
<dbReference type="InterPro" id="IPR012337">
    <property type="entry name" value="RNaseH-like_sf"/>
</dbReference>
<evidence type="ECO:0000313" key="7">
    <source>
        <dbReference type="Proteomes" id="UP001152797"/>
    </source>
</evidence>
<dbReference type="Proteomes" id="UP001152797">
    <property type="component" value="Unassembled WGS sequence"/>
</dbReference>
<dbReference type="Gene3D" id="4.10.60.10">
    <property type="entry name" value="Zinc finger, CCHC-type"/>
    <property type="match status" value="1"/>
</dbReference>
<reference evidence="5" key="1">
    <citation type="submission" date="2022-10" db="EMBL/GenBank/DDBJ databases">
        <authorList>
            <person name="Chen Y."/>
            <person name="Dougan E. K."/>
            <person name="Chan C."/>
            <person name="Rhodes N."/>
            <person name="Thang M."/>
        </authorList>
    </citation>
    <scope>NUCLEOTIDE SEQUENCE</scope>
</reference>
<dbReference type="SMART" id="SM00343">
    <property type="entry name" value="ZnF_C2HC"/>
    <property type="match status" value="1"/>
</dbReference>
<dbReference type="GO" id="GO:0003676">
    <property type="term" value="F:nucleic acid binding"/>
    <property type="evidence" value="ECO:0007669"/>
    <property type="project" value="InterPro"/>
</dbReference>
<feature type="region of interest" description="Disordered" evidence="2">
    <location>
        <begin position="2070"/>
        <end position="2119"/>
    </location>
</feature>
<dbReference type="EMBL" id="CAMXCT010000447">
    <property type="protein sequence ID" value="CAI3978967.1"/>
    <property type="molecule type" value="Genomic_DNA"/>
</dbReference>
<dbReference type="GO" id="GO:0015074">
    <property type="term" value="P:DNA integration"/>
    <property type="evidence" value="ECO:0007669"/>
    <property type="project" value="InterPro"/>
</dbReference>
<feature type="compositionally biased region" description="Low complexity" evidence="2">
    <location>
        <begin position="1978"/>
        <end position="1990"/>
    </location>
</feature>
<feature type="compositionally biased region" description="Low complexity" evidence="2">
    <location>
        <begin position="2074"/>
        <end position="2084"/>
    </location>
</feature>
<dbReference type="InterPro" id="IPR013103">
    <property type="entry name" value="RVT_2"/>
</dbReference>
<evidence type="ECO:0000259" key="3">
    <source>
        <dbReference type="PROSITE" id="PS50158"/>
    </source>
</evidence>
<feature type="domain" description="CCHC-type" evidence="3">
    <location>
        <begin position="1068"/>
        <end position="1084"/>
    </location>
</feature>
<feature type="compositionally biased region" description="Polar residues" evidence="2">
    <location>
        <begin position="1934"/>
        <end position="1946"/>
    </location>
</feature>
<feature type="compositionally biased region" description="Polar residues" evidence="2">
    <location>
        <begin position="2094"/>
        <end position="2116"/>
    </location>
</feature>
<dbReference type="InterPro" id="IPR036397">
    <property type="entry name" value="RNaseH_sf"/>
</dbReference>
<feature type="compositionally biased region" description="Polar residues" evidence="2">
    <location>
        <begin position="2009"/>
        <end position="2025"/>
    </location>
</feature>
<dbReference type="PROSITE" id="PS50158">
    <property type="entry name" value="ZF_CCHC"/>
    <property type="match status" value="1"/>
</dbReference>
<dbReference type="InterPro" id="IPR036875">
    <property type="entry name" value="Znf_CCHC_sf"/>
</dbReference>
<accession>A0A9P1FM10</accession>
<dbReference type="EMBL" id="CAMXCT030000447">
    <property type="protein sequence ID" value="CAL4766279.1"/>
    <property type="molecule type" value="Genomic_DNA"/>
</dbReference>
<name>A0A9P1FM10_9DINO</name>
<evidence type="ECO:0000256" key="2">
    <source>
        <dbReference type="SAM" id="MobiDB-lite"/>
    </source>
</evidence>
<feature type="compositionally biased region" description="Acidic residues" evidence="2">
    <location>
        <begin position="248"/>
        <end position="259"/>
    </location>
</feature>
<sequence length="2720" mass="305234">MKDTLSNLNILVEPPAAKESWAHGLVERAIQEVKDVASKIFLSNKDLSPQIVFSLATYALNSTEFVQGFTPVQWVYGRQETLTEEDERSLQHANAESPQRDFTSLLQRRQFAEDVARKVKAQRTLTKLNNSKVRQPLQVFHPMDLVKIWRKQGLDKGPRGGMKKASRSQWLGPGRVVFHEILHDQYAEDSRRHIVWVIVAGTMHRCSVHSVRRVTTQEKLEYELHSPEKSDTWKSLSDMLPKRSFIDMADDEPGDDEEERPFLPDEPDPSTQLPRFRHSFKSPPDLGDTAVEIPSNLRYVKVHSTVPSVLDAEPLPANDYSPSFASSPDPLDEVGNDRGSGLGSGIPSGEAKSSSSRHALLDDGATTEPESKKPRTDAGSAVRRCENALEEQEARSSGRLMRCRWVLTWKHTPAESLQESQQELREKPESTTLTKDASKKAKARIVLLGFEHPDLLSEDYKTASPVQSVLTRNLSYQLVMQNDWDIEGIDMSTAFLQTLPSEEAKRLWTTGVSELRQALNIPENGVMRILKDFYGSTTAPRNLWKNVDDSLKQLNATKIKCDACFWLWRVPEDERFKPGDPNFRWKTLGFMAGHVDDFHRSGDMKVLYNGLQSRLNRYFVHDAIYSCELLMHAFAWRVAQNQGYLKPAGFVHGMKVKRLFRANGSHLRPQNDWKAIVFHNFTRHIAPEVRSFGMRSKCFGSRPRKMDDLDLCTLQKNRGLGKIFLEWDLHGHELASDMQLPPAALLGHFANVGKTSWDHPEQSHGGDLAQVPMASSSAGADGPGGSIRYFSGESEDDLEYKRWRNWVANKLLTLDKLPKEAYGPYIYTLLSGKALECVEHLDTADYQKSGGDQVLLQLLDSRFPQKEKTDVMGETLGEVFNLRSKPNEPLKAWVARATELFDRCERKCGVKFPPEARGWILLHRAGLTEEQQAVVLARAQGKLEREQISVAMRSCYPEMICRGTKSTAAHVVEEDSGLDLDESEAPTLEAEFPDVELLLSEHHCHGLDEINGSSDAFLETDVAEVLQVSWREKRAELSKLQKARKFTAAKELRRSFRVEVEELKRKTKCHRCGKQGHWSRECKQPRKDFPQRSETNKGSAPTSGAAVVQADSLDFVAAVEHVVPHSVDWVGRELTMLEQLREMTQGRTESQPTVTENEVLLVSSPGFGVLDSGCGRTIIGLETLSDFEKMLNNRNMPKPSRRTEYNSFRFGNGATEISTEVAMLPCFLAGRRGVISAAVVQGKAPLLISRGALQCLRTVRVLPMSVLKPRNMCGLERLHQQVMSCVTTERTHAKSKRMMVVEVFSPPRFAEACQRVGLKARSIDLITGQDLTVPATCRELEQDLKDNPPELLILCPPCTDEGGWFHLNKHKWPVEEYLRRITQSRNFIKYCCRLFKTQVSLGGRAMFEHPKPAKTWKYEEMQNLLRRFPSVDCDMCQYGLKIPDSDRFIRKSTRLLLSHEDMKCLGKTCPGSSDPCHVCHDHVAGSHASIGRVSTFAGRYTESFVQAVLETVPAYRKHCHQCLEVHEDTVPDRLWPEVLAVTEKVGEQSDEELKVVLLKAHKNLGHPATHDLVRILQNAQASDRAIALARTLECPVCISQSKPKAALPAQPQRVSEFNRQIGIDVKHLTGWRPNQKIKALNIVDTASGLQRMIPFTSPETSKLLWSLLQEHWISWAGPPKEIVLDPSATNLGEPLIVPLEHRGIHVRQIAAGAHFQLGKVESHGGWFNRVLEKILTEFPPSNHEDWLECVSHAHVKNSMLQHHGVTPHQFVFGRNPDVPEDLLNEPQRVVSATAALTDEAIDRANKIRLSAREAVIRLQDDRSLRLALAARPRVVEEFKPGDMVAYWRNQKWVQGKLMLGGKWYGTAIVLGKVGRNYVLAHRKQVLRAAPEQVRSATTEETTLLKTMDVELLGIKDLIEGDAFKSQQFHDLTSQSYPSVANTNTGEPTCLEPTESERTHDAPAARASLHVPDSPVPPLVQQQPAVPEPAVGDVPTVPESLVPEPERNSTELSDQASPSSEVSSTYGPMRKVRGKNGPDALWRPPSMKQEDFVSIMQEVAPQLISDLLHQEHSGVADSSMSASSHSGKRNHEQGDSSPSEEPATSKQRTASPSTETMSVEWLDTCDTAEVLIAEYLKHKAAKEIPHSNNLPEVQKKVDQGKRLEWETMVNKPGVVKVHYGKHAQKIREEQAHRFIGSRFVLTRKAMEEGQVVKPDDPTTYTVKGRWCLQGHLDPDLQQKAEEGKLQSPTLSQLSRMVLMQVIASHGWDLELGDIKSAFLEAGLLDDKYRPLYAKQPPGGIPGLPESAVIEVLGNIYGQNDAPAAWFGTFKQAAIDAGWIQSSFDSCLFTLRSKQSNSLIGVLGVHVDDTALGGAGPEFRLAIEKLRARFPYRKWRVNSGEFCGAFYEQDPKTKVIRMSMKNCAEKLRPANIKRGVSPETPLDAMQQRTLRAINGSLNWLASQSRPDISAQTSISQQAFPNPKIRHLRHANNVVRRARMHSDLTITFTPIKPEKLTVVCHSDAAFANVGDYTQAGHIIAFTETSLQDGQVAAWCPITWRSHKLTRAVSSTLAAESQSLATASGTVEWIMLLLSEVLDGPFKLRDCREKLSVRKPILVTDCKSLYDHLMSPSAPTAIEDRRTSIDVVIIRESIRSLSAFMRWVPTDRMLADALTKDQGDPLDMLRSCLKSSVYQISPEDHVLRMQAKEREDRLQKRLKPSSPN</sequence>
<dbReference type="InterPro" id="IPR001584">
    <property type="entry name" value="Integrase_cat-core"/>
</dbReference>
<feature type="region of interest" description="Disordered" evidence="2">
    <location>
        <begin position="246"/>
        <end position="289"/>
    </location>
</feature>
<dbReference type="Pfam" id="PF00098">
    <property type="entry name" value="zf-CCHC"/>
    <property type="match status" value="1"/>
</dbReference>
<dbReference type="SUPFAM" id="SSF53098">
    <property type="entry name" value="Ribonuclease H-like"/>
    <property type="match status" value="1"/>
</dbReference>
<feature type="region of interest" description="Disordered" evidence="2">
    <location>
        <begin position="415"/>
        <end position="436"/>
    </location>
</feature>
<dbReference type="Pfam" id="PF07727">
    <property type="entry name" value="RVT_2"/>
    <property type="match status" value="1"/>
</dbReference>
<keyword evidence="1" id="KW-0863">Zinc-finger</keyword>
<dbReference type="GO" id="GO:0008270">
    <property type="term" value="F:zinc ion binding"/>
    <property type="evidence" value="ECO:0007669"/>
    <property type="project" value="UniProtKB-KW"/>
</dbReference>
<feature type="compositionally biased region" description="Basic and acidic residues" evidence="2">
    <location>
        <begin position="1080"/>
        <end position="1095"/>
    </location>
</feature>
<keyword evidence="1" id="KW-0862">Zinc</keyword>
<gene>
    <name evidence="5" type="ORF">C1SCF055_LOCUS6955</name>
</gene>
<dbReference type="EMBL" id="CAMXCT020000447">
    <property type="protein sequence ID" value="CAL1132342.1"/>
    <property type="molecule type" value="Genomic_DNA"/>
</dbReference>